<dbReference type="EMBL" id="KV441562">
    <property type="protein sequence ID" value="OAF99157.1"/>
    <property type="molecule type" value="Genomic_DNA"/>
</dbReference>
<reference evidence="2 3" key="1">
    <citation type="submission" date="2016-05" db="EMBL/GenBank/DDBJ databases">
        <title>Comparative analysis of secretome profiles of manganese(II)-oxidizing ascomycete fungi.</title>
        <authorList>
            <consortium name="DOE Joint Genome Institute"/>
            <person name="Zeiner C.A."/>
            <person name="Purvine S.O."/>
            <person name="Zink E.M."/>
            <person name="Wu S."/>
            <person name="Pasa-Tolic L."/>
            <person name="Chaput D.L."/>
            <person name="Haridas S."/>
            <person name="Grigoriev I.V."/>
            <person name="Santelli C.M."/>
            <person name="Hansel C.M."/>
        </authorList>
    </citation>
    <scope>NUCLEOTIDE SEQUENCE [LARGE SCALE GENOMIC DNA]</scope>
    <source>
        <strain evidence="2 3">AP3s5-JAC2a</strain>
    </source>
</reference>
<feature type="chain" id="PRO_5008057491" description="Concanavalin A-like lectin/glucanase" evidence="1">
    <location>
        <begin position="24"/>
        <end position="214"/>
    </location>
</feature>
<dbReference type="OrthoDB" id="2544694at2759"/>
<dbReference type="RefSeq" id="XP_018029523.1">
    <property type="nucleotide sequence ID" value="XM_018182267.1"/>
</dbReference>
<dbReference type="AlphaFoldDB" id="A0A177BXB6"/>
<gene>
    <name evidence="2" type="ORF">CC84DRAFT_1210106</name>
</gene>
<name>A0A177BXB6_9PLEO</name>
<dbReference type="GeneID" id="28765753"/>
<evidence type="ECO:0000256" key="1">
    <source>
        <dbReference type="SAM" id="SignalP"/>
    </source>
</evidence>
<evidence type="ECO:0000313" key="3">
    <source>
        <dbReference type="Proteomes" id="UP000077069"/>
    </source>
</evidence>
<sequence length="214" mass="23067">MFSRLYFSQLAFSFLDIMGAATGTSQAVIGAESAKNQLTGFPTLKPAFNLKIDVQANAPGAVGPTSAGSELIHWICPSGKLTTVEGFEPKIEADVIFGADWLYFDNDKKFARPNVKAVAKTPEGQTLTIEYDGIATLAQEFVDIFAGKPDAKTIPFGLSVTEHRFQAGAPELKFLENYKWIGNGRIVVGEDAEGGRTVTVESRISQVVPSTVMD</sequence>
<keyword evidence="3" id="KW-1185">Reference proteome</keyword>
<evidence type="ECO:0008006" key="4">
    <source>
        <dbReference type="Google" id="ProtNLM"/>
    </source>
</evidence>
<dbReference type="Pfam" id="PF11578">
    <property type="entry name" value="DUF3237"/>
    <property type="match status" value="1"/>
</dbReference>
<feature type="signal peptide" evidence="1">
    <location>
        <begin position="1"/>
        <end position="23"/>
    </location>
</feature>
<dbReference type="Gene3D" id="2.40.160.20">
    <property type="match status" value="1"/>
</dbReference>
<dbReference type="InParanoid" id="A0A177BXB6"/>
<protein>
    <recommendedName>
        <fullName evidence="4">Concanavalin A-like lectin/glucanase</fullName>
    </recommendedName>
</protein>
<organism evidence="2 3">
    <name type="scientific">Paraphaeosphaeria sporulosa</name>
    <dbReference type="NCBI Taxonomy" id="1460663"/>
    <lineage>
        <taxon>Eukaryota</taxon>
        <taxon>Fungi</taxon>
        <taxon>Dikarya</taxon>
        <taxon>Ascomycota</taxon>
        <taxon>Pezizomycotina</taxon>
        <taxon>Dothideomycetes</taxon>
        <taxon>Pleosporomycetidae</taxon>
        <taxon>Pleosporales</taxon>
        <taxon>Massarineae</taxon>
        <taxon>Didymosphaeriaceae</taxon>
        <taxon>Paraphaeosphaeria</taxon>
    </lineage>
</organism>
<evidence type="ECO:0000313" key="2">
    <source>
        <dbReference type="EMBL" id="OAF99157.1"/>
    </source>
</evidence>
<dbReference type="Proteomes" id="UP000077069">
    <property type="component" value="Unassembled WGS sequence"/>
</dbReference>
<accession>A0A177BXB6</accession>
<proteinExistence type="predicted"/>
<keyword evidence="1" id="KW-0732">Signal</keyword>